<dbReference type="AlphaFoldDB" id="A0A5N6WPW1"/>
<sequence>MNEKKPRCTGLHGEKNCGSVMMYLPCLFKRPVLLPPPRSIVKYLSQHIVKGHQVTAANPPRSRKDVKLACNISGILLRRASIARTISTYDTFIDLVSPTMTLPCCTFQQVHIMTISAILHNPCHFRLTPYNCGPTRAALSSSTTSHPSDIQRRTCTQNQVANLEERLTNSFHGVQKTYPRLSESSHR</sequence>
<dbReference type="Proteomes" id="UP000325945">
    <property type="component" value="Unassembled WGS sequence"/>
</dbReference>
<protein>
    <submittedName>
        <fullName evidence="1">Uncharacterized protein</fullName>
    </submittedName>
</protein>
<proteinExistence type="predicted"/>
<accession>A0A5N6WPW1</accession>
<gene>
    <name evidence="1" type="ORF">BDV39DRAFT_146639</name>
</gene>
<reference evidence="2" key="1">
    <citation type="submission" date="2019-04" db="EMBL/GenBank/DDBJ databases">
        <title>Friends and foes A comparative genomics studyof 23 Aspergillus species from section Flavi.</title>
        <authorList>
            <consortium name="DOE Joint Genome Institute"/>
            <person name="Kjaerbolling I."/>
            <person name="Vesth T."/>
            <person name="Frisvad J.C."/>
            <person name="Nybo J.L."/>
            <person name="Theobald S."/>
            <person name="Kildgaard S."/>
            <person name="Isbrandt T."/>
            <person name="Kuo A."/>
            <person name="Sato A."/>
            <person name="Lyhne E.K."/>
            <person name="Kogle M.E."/>
            <person name="Wiebenga A."/>
            <person name="Kun R.S."/>
            <person name="Lubbers R.J."/>
            <person name="Makela M.R."/>
            <person name="Barry K."/>
            <person name="Chovatia M."/>
            <person name="Clum A."/>
            <person name="Daum C."/>
            <person name="Haridas S."/>
            <person name="He G."/>
            <person name="LaButti K."/>
            <person name="Lipzen A."/>
            <person name="Mondo S."/>
            <person name="Riley R."/>
            <person name="Salamov A."/>
            <person name="Simmons B.A."/>
            <person name="Magnuson J.K."/>
            <person name="Henrissat B."/>
            <person name="Mortensen U.H."/>
            <person name="Larsen T.O."/>
            <person name="Devries R.P."/>
            <person name="Grigoriev I.V."/>
            <person name="Machida M."/>
            <person name="Baker S.E."/>
            <person name="Andersen M.R."/>
        </authorList>
    </citation>
    <scope>NUCLEOTIDE SEQUENCE [LARGE SCALE GENOMIC DNA]</scope>
    <source>
        <strain evidence="2">CBS 130017</strain>
    </source>
</reference>
<organism evidence="1 2">
    <name type="scientific">Aspergillus sergii</name>
    <dbReference type="NCBI Taxonomy" id="1034303"/>
    <lineage>
        <taxon>Eukaryota</taxon>
        <taxon>Fungi</taxon>
        <taxon>Dikarya</taxon>
        <taxon>Ascomycota</taxon>
        <taxon>Pezizomycotina</taxon>
        <taxon>Eurotiomycetes</taxon>
        <taxon>Eurotiomycetidae</taxon>
        <taxon>Eurotiales</taxon>
        <taxon>Aspergillaceae</taxon>
        <taxon>Aspergillus</taxon>
        <taxon>Aspergillus subgen. Circumdati</taxon>
    </lineage>
</organism>
<name>A0A5N6WPW1_9EURO</name>
<evidence type="ECO:0000313" key="1">
    <source>
        <dbReference type="EMBL" id="KAE8322803.1"/>
    </source>
</evidence>
<evidence type="ECO:0000313" key="2">
    <source>
        <dbReference type="Proteomes" id="UP000325945"/>
    </source>
</evidence>
<dbReference type="EMBL" id="ML741839">
    <property type="protein sequence ID" value="KAE8322803.1"/>
    <property type="molecule type" value="Genomic_DNA"/>
</dbReference>
<keyword evidence="2" id="KW-1185">Reference proteome</keyword>